<reference evidence="2 3" key="1">
    <citation type="submission" date="2015-01" db="EMBL/GenBank/DDBJ databases">
        <title>Genome of allotetraploid Gossypium barbadense reveals genomic plasticity and fiber elongation in cotton evolution.</title>
        <authorList>
            <person name="Chen X."/>
            <person name="Liu X."/>
            <person name="Zhao B."/>
            <person name="Zheng H."/>
            <person name="Hu Y."/>
            <person name="Lu G."/>
            <person name="Yang C."/>
            <person name="Chen J."/>
            <person name="Shan C."/>
            <person name="Zhang L."/>
            <person name="Zhou Y."/>
            <person name="Wang L."/>
            <person name="Guo W."/>
            <person name="Bai Y."/>
            <person name="Ruan J."/>
            <person name="Shangguan X."/>
            <person name="Mao Y."/>
            <person name="Jiang J."/>
            <person name="Zhu Y."/>
            <person name="Lei J."/>
            <person name="Kang H."/>
            <person name="Chen S."/>
            <person name="He X."/>
            <person name="Wang R."/>
            <person name="Wang Y."/>
            <person name="Chen J."/>
            <person name="Wang L."/>
            <person name="Yu S."/>
            <person name="Wang B."/>
            <person name="Wei J."/>
            <person name="Song S."/>
            <person name="Lu X."/>
            <person name="Gao Z."/>
            <person name="Gu W."/>
            <person name="Deng X."/>
            <person name="Ma D."/>
            <person name="Wang S."/>
            <person name="Liang W."/>
            <person name="Fang L."/>
            <person name="Cai C."/>
            <person name="Zhu X."/>
            <person name="Zhou B."/>
            <person name="Zhang Y."/>
            <person name="Chen Z."/>
            <person name="Xu S."/>
            <person name="Zhu R."/>
            <person name="Wang S."/>
            <person name="Zhang T."/>
            <person name="Zhao G."/>
        </authorList>
    </citation>
    <scope>NUCLEOTIDE SEQUENCE [LARGE SCALE GENOMIC DNA]</scope>
    <source>
        <strain evidence="3">cv. Xinhai21</strain>
        <tissue evidence="2">Leaf</tissue>
    </source>
</reference>
<evidence type="ECO:0000313" key="2">
    <source>
        <dbReference type="EMBL" id="PPR91569.1"/>
    </source>
</evidence>
<accession>A0A2P5WKF5</accession>
<feature type="region of interest" description="Disordered" evidence="1">
    <location>
        <begin position="1"/>
        <end position="21"/>
    </location>
</feature>
<evidence type="ECO:0000313" key="3">
    <source>
        <dbReference type="Proteomes" id="UP000239757"/>
    </source>
</evidence>
<dbReference type="EMBL" id="KZ667284">
    <property type="protein sequence ID" value="PPR91569.1"/>
    <property type="molecule type" value="Genomic_DNA"/>
</dbReference>
<evidence type="ECO:0000256" key="1">
    <source>
        <dbReference type="SAM" id="MobiDB-lite"/>
    </source>
</evidence>
<dbReference type="Proteomes" id="UP000239757">
    <property type="component" value="Unassembled WGS sequence"/>
</dbReference>
<gene>
    <name evidence="2" type="ORF">GOBAR_AA29113</name>
</gene>
<sequence>MGRGVEEAEVSGKARHVGANGDHSLLMPFDLMANGESNEVGQLEESGAKAFQHKEGEMWILRGSAFMSSSYINSSV</sequence>
<proteinExistence type="predicted"/>
<dbReference type="AlphaFoldDB" id="A0A2P5WKF5"/>
<organism evidence="2 3">
    <name type="scientific">Gossypium barbadense</name>
    <name type="common">Sea Island cotton</name>
    <name type="synonym">Hibiscus barbadensis</name>
    <dbReference type="NCBI Taxonomy" id="3634"/>
    <lineage>
        <taxon>Eukaryota</taxon>
        <taxon>Viridiplantae</taxon>
        <taxon>Streptophyta</taxon>
        <taxon>Embryophyta</taxon>
        <taxon>Tracheophyta</taxon>
        <taxon>Spermatophyta</taxon>
        <taxon>Magnoliopsida</taxon>
        <taxon>eudicotyledons</taxon>
        <taxon>Gunneridae</taxon>
        <taxon>Pentapetalae</taxon>
        <taxon>rosids</taxon>
        <taxon>malvids</taxon>
        <taxon>Malvales</taxon>
        <taxon>Malvaceae</taxon>
        <taxon>Malvoideae</taxon>
        <taxon>Gossypium</taxon>
    </lineage>
</organism>
<feature type="compositionally biased region" description="Basic and acidic residues" evidence="1">
    <location>
        <begin position="1"/>
        <end position="12"/>
    </location>
</feature>
<protein>
    <submittedName>
        <fullName evidence="2">Uncharacterized protein</fullName>
    </submittedName>
</protein>
<name>A0A2P5WKF5_GOSBA</name>